<sequence length="127" mass="14601">MLTDETRYRIIKSIEQNPEISQRELAEKLGISLGKANYCIKALIEKGIVKASNFRNSKNKLAYLYKLTPKGIEAKAAITAKFLKIKMREYEQLEIEIEELRKESLRSNSSATVSDHNPKEVQNEENK</sequence>
<feature type="region of interest" description="Disordered" evidence="1">
    <location>
        <begin position="103"/>
        <end position="127"/>
    </location>
</feature>
<keyword evidence="4" id="KW-1185">Reference proteome</keyword>
<organism evidence="3 4">
    <name type="scientific">Methylophaga frappieri (strain ATCC BAA-2434 / DSM 25690 / JAM7)</name>
    <dbReference type="NCBI Taxonomy" id="754477"/>
    <lineage>
        <taxon>Bacteria</taxon>
        <taxon>Pseudomonadati</taxon>
        <taxon>Pseudomonadota</taxon>
        <taxon>Gammaproteobacteria</taxon>
        <taxon>Thiotrichales</taxon>
        <taxon>Piscirickettsiaceae</taxon>
        <taxon>Methylophaga</taxon>
    </lineage>
</organism>
<dbReference type="InterPro" id="IPR011991">
    <property type="entry name" value="ArsR-like_HTH"/>
</dbReference>
<evidence type="ECO:0000313" key="3">
    <source>
        <dbReference type="EMBL" id="AFJ01913.1"/>
    </source>
</evidence>
<dbReference type="NCBIfam" id="TIGR04176">
    <property type="entry name" value="MarR_EPS"/>
    <property type="match status" value="1"/>
</dbReference>
<dbReference type="InterPro" id="IPR036388">
    <property type="entry name" value="WH-like_DNA-bd_sf"/>
</dbReference>
<feature type="compositionally biased region" description="Basic and acidic residues" evidence="1">
    <location>
        <begin position="116"/>
        <end position="127"/>
    </location>
</feature>
<dbReference type="Pfam" id="PF13412">
    <property type="entry name" value="HTH_24"/>
    <property type="match status" value="1"/>
</dbReference>
<dbReference type="eggNOG" id="COG1846">
    <property type="taxonomic scope" value="Bacteria"/>
</dbReference>
<dbReference type="STRING" id="754477.Q7C_742"/>
<dbReference type="RefSeq" id="WP_014703334.1">
    <property type="nucleotide sequence ID" value="NC_017856.1"/>
</dbReference>
<dbReference type="OrthoDB" id="8537236at2"/>
<dbReference type="Gene3D" id="1.10.10.10">
    <property type="entry name" value="Winged helix-like DNA-binding domain superfamily/Winged helix DNA-binding domain"/>
    <property type="match status" value="1"/>
</dbReference>
<dbReference type="InterPro" id="IPR000485">
    <property type="entry name" value="AsnC-type_HTH_dom"/>
</dbReference>
<dbReference type="InterPro" id="IPR036390">
    <property type="entry name" value="WH_DNA-bd_sf"/>
</dbReference>
<evidence type="ECO:0000259" key="2">
    <source>
        <dbReference type="SMART" id="SM00347"/>
    </source>
</evidence>
<dbReference type="EMBL" id="CP003380">
    <property type="protein sequence ID" value="AFJ01913.1"/>
    <property type="molecule type" value="Genomic_DNA"/>
</dbReference>
<dbReference type="InterPro" id="IPR026433">
    <property type="entry name" value="MarR_EPS"/>
</dbReference>
<evidence type="ECO:0000313" key="4">
    <source>
        <dbReference type="Proteomes" id="UP000009145"/>
    </source>
</evidence>
<dbReference type="AlphaFoldDB" id="I1YG70"/>
<name>I1YG70_METFJ</name>
<dbReference type="SUPFAM" id="SSF46785">
    <property type="entry name" value="Winged helix' DNA-binding domain"/>
    <property type="match status" value="1"/>
</dbReference>
<dbReference type="KEGG" id="mec:Q7C_742"/>
<reference evidence="3 4" key="1">
    <citation type="journal article" date="2012" name="J. Bacteriol.">
        <title>Complete genome sequences of Methylophaga sp. strain JAM1 and Methylophaga sp. strain JAM7.</title>
        <authorList>
            <person name="Villeneuve C."/>
            <person name="Martineau C."/>
            <person name="Mauffrey F."/>
            <person name="Villemur R."/>
        </authorList>
    </citation>
    <scope>NUCLEOTIDE SEQUENCE [LARGE SCALE GENOMIC DNA]</scope>
    <source>
        <strain evidence="3 4">JAM7</strain>
    </source>
</reference>
<dbReference type="SMART" id="SM00347">
    <property type="entry name" value="HTH_MARR"/>
    <property type="match status" value="1"/>
</dbReference>
<dbReference type="HOGENOM" id="CLU_147409_1_0_6"/>
<proteinExistence type="predicted"/>
<dbReference type="GO" id="GO:0043565">
    <property type="term" value="F:sequence-specific DNA binding"/>
    <property type="evidence" value="ECO:0007669"/>
    <property type="project" value="InterPro"/>
</dbReference>
<dbReference type="PATRIC" id="fig|754477.3.peg.734"/>
<dbReference type="CDD" id="cd00090">
    <property type="entry name" value="HTH_ARSR"/>
    <property type="match status" value="1"/>
</dbReference>
<protein>
    <submittedName>
        <fullName evidence="3">Transcriptional regulator, MarR family</fullName>
    </submittedName>
</protein>
<dbReference type="Proteomes" id="UP000009145">
    <property type="component" value="Chromosome"/>
</dbReference>
<accession>I1YG70</accession>
<evidence type="ECO:0000256" key="1">
    <source>
        <dbReference type="SAM" id="MobiDB-lite"/>
    </source>
</evidence>
<feature type="domain" description="HTH marR-type" evidence="2">
    <location>
        <begin position="5"/>
        <end position="98"/>
    </location>
</feature>
<gene>
    <name evidence="3" type="ordered locus">Q7C_742</name>
</gene>
<dbReference type="GO" id="GO:0003700">
    <property type="term" value="F:DNA-binding transcription factor activity"/>
    <property type="evidence" value="ECO:0007669"/>
    <property type="project" value="InterPro"/>
</dbReference>
<dbReference type="InterPro" id="IPR000835">
    <property type="entry name" value="HTH_MarR-typ"/>
</dbReference>
<dbReference type="PRINTS" id="PR00033">
    <property type="entry name" value="HTHASNC"/>
</dbReference>